<gene>
    <name evidence="2" type="ORF">TTHERM_00196340</name>
</gene>
<dbReference type="InterPro" id="IPR011989">
    <property type="entry name" value="ARM-like"/>
</dbReference>
<dbReference type="GeneID" id="7825832"/>
<dbReference type="EMBL" id="GG662673">
    <property type="protein sequence ID" value="EAR97043.1"/>
    <property type="molecule type" value="Genomic_DNA"/>
</dbReference>
<organism evidence="2 3">
    <name type="scientific">Tetrahymena thermophila (strain SB210)</name>
    <dbReference type="NCBI Taxonomy" id="312017"/>
    <lineage>
        <taxon>Eukaryota</taxon>
        <taxon>Sar</taxon>
        <taxon>Alveolata</taxon>
        <taxon>Ciliophora</taxon>
        <taxon>Intramacronucleata</taxon>
        <taxon>Oligohymenophorea</taxon>
        <taxon>Hymenostomatida</taxon>
        <taxon>Tetrahymenina</taxon>
        <taxon>Tetrahymenidae</taxon>
        <taxon>Tetrahymena</taxon>
    </lineage>
</organism>
<dbReference type="InterPro" id="IPR016024">
    <property type="entry name" value="ARM-type_fold"/>
</dbReference>
<dbReference type="SUPFAM" id="SSF48371">
    <property type="entry name" value="ARM repeat"/>
    <property type="match status" value="2"/>
</dbReference>
<accession>Q23K00</accession>
<dbReference type="Gene3D" id="1.25.10.10">
    <property type="entry name" value="Leucine-rich Repeat Variant"/>
    <property type="match status" value="1"/>
</dbReference>
<reference evidence="3" key="1">
    <citation type="journal article" date="2006" name="PLoS Biol.">
        <title>Macronuclear genome sequence of the ciliate Tetrahymena thermophila, a model eukaryote.</title>
        <authorList>
            <person name="Eisen J.A."/>
            <person name="Coyne R.S."/>
            <person name="Wu M."/>
            <person name="Wu D."/>
            <person name="Thiagarajan M."/>
            <person name="Wortman J.R."/>
            <person name="Badger J.H."/>
            <person name="Ren Q."/>
            <person name="Amedeo P."/>
            <person name="Jones K.M."/>
            <person name="Tallon L.J."/>
            <person name="Delcher A.L."/>
            <person name="Salzberg S.L."/>
            <person name="Silva J.C."/>
            <person name="Haas B.J."/>
            <person name="Majoros W.H."/>
            <person name="Farzad M."/>
            <person name="Carlton J.M."/>
            <person name="Smith R.K. Jr."/>
            <person name="Garg J."/>
            <person name="Pearlman R.E."/>
            <person name="Karrer K.M."/>
            <person name="Sun L."/>
            <person name="Manning G."/>
            <person name="Elde N.C."/>
            <person name="Turkewitz A.P."/>
            <person name="Asai D.J."/>
            <person name="Wilkes D.E."/>
            <person name="Wang Y."/>
            <person name="Cai H."/>
            <person name="Collins K."/>
            <person name="Stewart B.A."/>
            <person name="Lee S.R."/>
            <person name="Wilamowska K."/>
            <person name="Weinberg Z."/>
            <person name="Ruzzo W.L."/>
            <person name="Wloga D."/>
            <person name="Gaertig J."/>
            <person name="Frankel J."/>
            <person name="Tsao C.-C."/>
            <person name="Gorovsky M.A."/>
            <person name="Keeling P.J."/>
            <person name="Waller R.F."/>
            <person name="Patron N.J."/>
            <person name="Cherry J.M."/>
            <person name="Stover N.A."/>
            <person name="Krieger C.J."/>
            <person name="del Toro C."/>
            <person name="Ryder H.F."/>
            <person name="Williamson S.C."/>
            <person name="Barbeau R.A."/>
            <person name="Hamilton E.P."/>
            <person name="Orias E."/>
        </authorList>
    </citation>
    <scope>NUCLEOTIDE SEQUENCE [LARGE SCALE GENOMIC DNA]</scope>
    <source>
        <strain evidence="3">SB210</strain>
    </source>
</reference>
<dbReference type="STRING" id="312017.Q23K00"/>
<feature type="compositionally biased region" description="Acidic residues" evidence="1">
    <location>
        <begin position="803"/>
        <end position="829"/>
    </location>
</feature>
<evidence type="ECO:0000313" key="3">
    <source>
        <dbReference type="Proteomes" id="UP000009168"/>
    </source>
</evidence>
<dbReference type="Proteomes" id="UP000009168">
    <property type="component" value="Unassembled WGS sequence"/>
</dbReference>
<proteinExistence type="predicted"/>
<evidence type="ECO:0000256" key="1">
    <source>
        <dbReference type="SAM" id="MobiDB-lite"/>
    </source>
</evidence>
<dbReference type="AlphaFoldDB" id="Q23K00"/>
<dbReference type="InParanoid" id="Q23K00"/>
<feature type="region of interest" description="Disordered" evidence="1">
    <location>
        <begin position="792"/>
        <end position="834"/>
    </location>
</feature>
<name>Q23K00_TETTS</name>
<dbReference type="HOGENOM" id="CLU_287236_0_0_1"/>
<sequence length="1074" mass="124923">MAEQFLEKYLKAENKIQEILTAGSSDPSIKQKILNYIIEGVNQRDKYLAALQVYVCALSNQFVQTSDIKLNEIEKRLFSIIKKNKDDQEIVEQLSIVICKAYSLFIKDDEENINYKKQFPVFFQEFEVMIKQKELLLAALSILKQVIVNWPDFYTSYQDKIIESLQSGLSHTDKKTFTSAVKVALMIIQQQPIQQLRQFNPLIDPLVQKIYKNLSAFDTICMQYFEECIVSQSILFRKHYNFILEQLNKQLNDSSIDHKIFQSAIKSWLLLFDKQKSFIIQQHTSSSIKNIYSLIFSYLATDNINEELFSQAQEKKKSSIKLISLVNNPIFAKTQFALKQLRDLSKIMTLQEVKNYYIEIFVEFYQKSVPSFTYAAFIGFSTIGEYKITVQDLVEFSQLAVKKIKKGTIVEKFAVLNSISFMCDFLGAKFTNKFQTLIMKNGLIFSLQNSNSERALIYQTLTLFIGNLKNGIEIEDLKQIFEAVNKDLKEQDNESAKYYSLILIDLLIQKYNNEMKVYSDDLYNLIKKLKSENIDLNCLKYEVQANFIQNYSENKHFQNDVENLVNSAIQLKKIENLEGVEQYNYICNQINILFKITQALQQIKSINKKSEILVSASLIMLEKSIEYLIQKKQNQEEEEENPSDLDNNQDEIDLNAPRKIFQALKIIFEENDKAQNADKVLQLGLKVLSDLNDHLNLRDSVIDILPCLFKILKERKSENLQEGVYEMIKSLVNNMQAETDHGVVLDQLELIYKTLEQVGKCFDAETVKSIMIFLFEVCQNAVENIDQKTDISSKNTHKKSKDDDEDEDDEEDDDEEEEDDEEDENEEEIEQNKEELELVQAIGPIIELLYKTHTEEAYQCFDEIICERVLGLCDSEDENFKLVGYNIISNLISILGYEKLKDYIEEIFAYLTEGIEAQMYSLKQTSVYGLGLLCQIMPQQDFKQYKLYISEAIISCILHEPEGINLEEEEMDEELEEEFTLFIDNSISALAKLIKYQNFNDESGPFIDLLPIKMDEEEGLIAHEIFVDLILENKFSDEFNKEIKEAVLRIKESEFINDSILKKLNKILTLKQFK</sequence>
<protein>
    <submittedName>
        <fullName evidence="2">Uncharacterized protein</fullName>
    </submittedName>
</protein>
<dbReference type="KEGG" id="tet:TTHERM_00196340"/>
<evidence type="ECO:0000313" key="2">
    <source>
        <dbReference type="EMBL" id="EAR97043.1"/>
    </source>
</evidence>
<keyword evidence="3" id="KW-1185">Reference proteome</keyword>
<dbReference type="RefSeq" id="XP_001017288.1">
    <property type="nucleotide sequence ID" value="XM_001017288.1"/>
</dbReference>